<feature type="signal peptide" evidence="10">
    <location>
        <begin position="1"/>
        <end position="28"/>
    </location>
</feature>
<protein>
    <submittedName>
        <fullName evidence="13">TonB-dependent receptor</fullName>
    </submittedName>
</protein>
<dbReference type="InterPro" id="IPR039426">
    <property type="entry name" value="TonB-dep_rcpt-like"/>
</dbReference>
<dbReference type="Gene3D" id="2.60.40.1120">
    <property type="entry name" value="Carboxypeptidase-like, regulatory domain"/>
    <property type="match status" value="1"/>
</dbReference>
<feature type="domain" description="TonB-dependent receptor plug" evidence="12">
    <location>
        <begin position="122"/>
        <end position="228"/>
    </location>
</feature>
<dbReference type="Pfam" id="PF13715">
    <property type="entry name" value="CarbopepD_reg_2"/>
    <property type="match status" value="1"/>
</dbReference>
<evidence type="ECO:0000256" key="1">
    <source>
        <dbReference type="ARBA" id="ARBA00004571"/>
    </source>
</evidence>
<dbReference type="InterPro" id="IPR008969">
    <property type="entry name" value="CarboxyPept-like_regulatory"/>
</dbReference>
<dbReference type="GO" id="GO:0009279">
    <property type="term" value="C:cell outer membrane"/>
    <property type="evidence" value="ECO:0007669"/>
    <property type="project" value="UniProtKB-SubCell"/>
</dbReference>
<feature type="domain" description="TonB-dependent receptor-like beta-barrel" evidence="11">
    <location>
        <begin position="429"/>
        <end position="834"/>
    </location>
</feature>
<organism evidence="13 14">
    <name type="scientific">Bacteroides acidifaciens</name>
    <dbReference type="NCBI Taxonomy" id="85831"/>
    <lineage>
        <taxon>Bacteria</taxon>
        <taxon>Pseudomonadati</taxon>
        <taxon>Bacteroidota</taxon>
        <taxon>Bacteroidia</taxon>
        <taxon>Bacteroidales</taxon>
        <taxon>Bacteroidaceae</taxon>
        <taxon>Bacteroides</taxon>
    </lineage>
</organism>
<dbReference type="FunFam" id="2.60.40.1120:FF:000003">
    <property type="entry name" value="Outer membrane protein Omp121"/>
    <property type="match status" value="1"/>
</dbReference>
<dbReference type="AlphaFoldDB" id="A0A3L7Z582"/>
<evidence type="ECO:0000313" key="13">
    <source>
        <dbReference type="EMBL" id="RLT81553.1"/>
    </source>
</evidence>
<dbReference type="InterPro" id="IPR023997">
    <property type="entry name" value="TonB-dep_OMP_SusC/RagA_CS"/>
</dbReference>
<keyword evidence="10" id="KW-0732">Signal</keyword>
<dbReference type="PROSITE" id="PS52016">
    <property type="entry name" value="TONB_DEPENDENT_REC_3"/>
    <property type="match status" value="1"/>
</dbReference>
<evidence type="ECO:0000256" key="6">
    <source>
        <dbReference type="ARBA" id="ARBA00023136"/>
    </source>
</evidence>
<gene>
    <name evidence="13" type="ORF">D7Y07_02840</name>
</gene>
<evidence type="ECO:0000256" key="9">
    <source>
        <dbReference type="RuleBase" id="RU003357"/>
    </source>
</evidence>
<proteinExistence type="inferred from homology"/>
<name>A0A3L7Z582_9BACE</name>
<comment type="subcellular location">
    <subcellularLocation>
        <location evidence="1 8">Cell outer membrane</location>
        <topology evidence="1 8">Multi-pass membrane protein</topology>
    </subcellularLocation>
</comment>
<evidence type="ECO:0000256" key="5">
    <source>
        <dbReference type="ARBA" id="ARBA00023077"/>
    </source>
</evidence>
<dbReference type="NCBIfam" id="TIGR04057">
    <property type="entry name" value="SusC_RagA_signa"/>
    <property type="match status" value="1"/>
</dbReference>
<dbReference type="Gene3D" id="2.170.130.10">
    <property type="entry name" value="TonB-dependent receptor, plug domain"/>
    <property type="match status" value="1"/>
</dbReference>
<reference evidence="13 14" key="1">
    <citation type="submission" date="2018-09" db="EMBL/GenBank/DDBJ databases">
        <title>Murine metabolic-syndrome-specific gut microbial biobank.</title>
        <authorList>
            <person name="Liu C."/>
        </authorList>
    </citation>
    <scope>NUCLEOTIDE SEQUENCE [LARGE SCALE GENOMIC DNA]</scope>
    <source>
        <strain evidence="13 14">0.1X-D8-26</strain>
    </source>
</reference>
<dbReference type="SUPFAM" id="SSF56935">
    <property type="entry name" value="Porins"/>
    <property type="match status" value="1"/>
</dbReference>
<dbReference type="EMBL" id="RAZM01000004">
    <property type="protein sequence ID" value="RLT81553.1"/>
    <property type="molecule type" value="Genomic_DNA"/>
</dbReference>
<keyword evidence="7 8" id="KW-0998">Cell outer membrane</keyword>
<dbReference type="InterPro" id="IPR037066">
    <property type="entry name" value="Plug_dom_sf"/>
</dbReference>
<evidence type="ECO:0000259" key="11">
    <source>
        <dbReference type="Pfam" id="PF00593"/>
    </source>
</evidence>
<dbReference type="Pfam" id="PF00593">
    <property type="entry name" value="TonB_dep_Rec_b-barrel"/>
    <property type="match status" value="1"/>
</dbReference>
<accession>A0A3L7Z582</accession>
<keyword evidence="13" id="KW-0675">Receptor</keyword>
<keyword evidence="2 8" id="KW-0813">Transport</keyword>
<dbReference type="NCBIfam" id="TIGR04056">
    <property type="entry name" value="OMP_RagA_SusC"/>
    <property type="match status" value="1"/>
</dbReference>
<evidence type="ECO:0000256" key="4">
    <source>
        <dbReference type="ARBA" id="ARBA00022692"/>
    </source>
</evidence>
<keyword evidence="3 8" id="KW-1134">Transmembrane beta strand</keyword>
<keyword evidence="4 8" id="KW-0812">Transmembrane</keyword>
<evidence type="ECO:0000256" key="7">
    <source>
        <dbReference type="ARBA" id="ARBA00023237"/>
    </source>
</evidence>
<evidence type="ECO:0000313" key="14">
    <source>
        <dbReference type="Proteomes" id="UP000267159"/>
    </source>
</evidence>
<dbReference type="InterPro" id="IPR036942">
    <property type="entry name" value="Beta-barrel_TonB_sf"/>
</dbReference>
<dbReference type="Pfam" id="PF07715">
    <property type="entry name" value="Plug"/>
    <property type="match status" value="1"/>
</dbReference>
<dbReference type="SUPFAM" id="SSF49464">
    <property type="entry name" value="Carboxypeptidase regulatory domain-like"/>
    <property type="match status" value="1"/>
</dbReference>
<evidence type="ECO:0000256" key="2">
    <source>
        <dbReference type="ARBA" id="ARBA00022448"/>
    </source>
</evidence>
<dbReference type="Proteomes" id="UP000267159">
    <property type="component" value="Unassembled WGS sequence"/>
</dbReference>
<dbReference type="InterPro" id="IPR012910">
    <property type="entry name" value="Plug_dom"/>
</dbReference>
<dbReference type="FunFam" id="2.170.130.10:FF:000008">
    <property type="entry name" value="SusC/RagA family TonB-linked outer membrane protein"/>
    <property type="match status" value="1"/>
</dbReference>
<evidence type="ECO:0000256" key="8">
    <source>
        <dbReference type="PROSITE-ProRule" id="PRU01360"/>
    </source>
</evidence>
<comment type="caution">
    <text evidence="13">The sequence shown here is derived from an EMBL/GenBank/DDBJ whole genome shotgun (WGS) entry which is preliminary data.</text>
</comment>
<evidence type="ECO:0000256" key="3">
    <source>
        <dbReference type="ARBA" id="ARBA00022452"/>
    </source>
</evidence>
<dbReference type="STRING" id="1235814.GCA_000613385_04234"/>
<feature type="chain" id="PRO_5018137151" evidence="10">
    <location>
        <begin position="29"/>
        <end position="1087"/>
    </location>
</feature>
<dbReference type="Gene3D" id="2.40.170.20">
    <property type="entry name" value="TonB-dependent receptor, beta-barrel domain"/>
    <property type="match status" value="1"/>
</dbReference>
<dbReference type="RefSeq" id="WP_121765196.1">
    <property type="nucleotide sequence ID" value="NZ_CANDOI010000006.1"/>
</dbReference>
<evidence type="ECO:0000259" key="12">
    <source>
        <dbReference type="Pfam" id="PF07715"/>
    </source>
</evidence>
<comment type="similarity">
    <text evidence="8 9">Belongs to the TonB-dependent receptor family.</text>
</comment>
<evidence type="ECO:0000256" key="10">
    <source>
        <dbReference type="SAM" id="SignalP"/>
    </source>
</evidence>
<dbReference type="InterPro" id="IPR000531">
    <property type="entry name" value="Beta-barrel_TonB"/>
</dbReference>
<keyword evidence="5 9" id="KW-0798">TonB box</keyword>
<dbReference type="InterPro" id="IPR023996">
    <property type="entry name" value="TonB-dep_OMP_SusC/RagA"/>
</dbReference>
<keyword evidence="6 8" id="KW-0472">Membrane</keyword>
<sequence length="1087" mass="119745">MQSMSNKVKNMRSLLLILFSAISLSVSAQTITVTGNVKDTNGEPIIGASVVEKGNTTNGTITDLDGNFSIKVDGKKTLVISYIGMKTQEIAIQGRKSVNVTMQDDSQALDEVVVIGYGTVNKRDLTGSVASVNSKDLAVVPVSSATEALTGKLAGVNITTTEGSPDADVKIRVRGGGSLSQDNSPLYIVDGFPVSSISDIAPSEIQSIDVLKDASSTAIYGARGANGVIIVTTKSGKEGKTQVDFNASFGFKKVAKMTKVLSPYDYVAYQREIGSTANYGNYADMDLWKSFPGEDLQDEIFGRTGNQQQYNVNVSGGSKQIKYSVSYAHNEEKSIMLGSGFNKDNVNAKINAELNQWMTLDFNARFSYSSIEGLSGGADTNESNAANSIVANAITFRPVDALSNGDLEDEENNSATSATPLERLLATEKNRKTFNQNYNIGLNWKPFKNLTFRSEFGYGWRYDDTEQYWGTDAVSNSKYGYNGRPQAFLLRETSKNWRNANTLTYENKKLFGGRDRMNVLIGHEVSSSWKNSIENVSVSFPTSMGFDDMKANMGAGTSLPTQSTIGAKENMLSFFGRVNYTMMDKYLLTVTMRADGSSKFAKGNQWGMFPSAALAWRLSDEAFMENAKDWLSALKVRLSFGTAGNNRINSGLLATTFSMSDNSARAPFFGESMANMLQHTTTLYNPNLKWETTVTRNFGIDYGFWNNRISGSLDVYWNTTKDLLMQAEVPSSTGYSYQYQNFGKTSNKGIEFTANAVLVDQKKFGLNFNFNIAYNRSRIDELNTDNPWQDYKWAGSNISKYEVFRVEEGGRLGEIWGYRANGFYTVYDPKTNPNGDLVWKGGNWVLRDGLKDNSASVTGGSYKPGGLKLKCDEDGQPVKERLGNTIAPVMGGFGFDGHIGNFDFNFFFNYSVGNVILNGTKLLSSFQTGSKKGYNLNNDFALGNRYSWIDPATGLNLSAESTAVKEAYGDMMTAGLRLNELNRNAQIYNPASMTQAQIYDYAVEDASFLRINNITIGYTLPKTWVKKAFLQNVRIYLTGYNLYCWTNYSGSDPEVDTMSKKNAMNPGIDYAAYPKSRTFVGGINVTF</sequence>